<reference evidence="2" key="1">
    <citation type="submission" date="2023-04" db="EMBL/GenBank/DDBJ databases">
        <title>Phytophthora fragariaefolia NBRC 109709.</title>
        <authorList>
            <person name="Ichikawa N."/>
            <person name="Sato H."/>
            <person name="Tonouchi N."/>
        </authorList>
    </citation>
    <scope>NUCLEOTIDE SEQUENCE</scope>
    <source>
        <strain evidence="2">NBRC 109709</strain>
    </source>
</reference>
<name>A0A9W6U7S6_9STRA</name>
<evidence type="ECO:0000313" key="3">
    <source>
        <dbReference type="Proteomes" id="UP001165121"/>
    </source>
</evidence>
<feature type="region of interest" description="Disordered" evidence="1">
    <location>
        <begin position="45"/>
        <end position="110"/>
    </location>
</feature>
<sequence>MSLQIETLVGSLTCWFGRDCGCISDDVGVLNVQAILLNMRELQGEVASSSRRRPEPSKSVKADALPAAARKRLKMEKHPAVSQSDDASEKTAAAEELRKVATPESEVQSAGNGLGIPRWAWGVGIFVALNYLFSD</sequence>
<feature type="compositionally biased region" description="Basic and acidic residues" evidence="1">
    <location>
        <begin position="87"/>
        <end position="101"/>
    </location>
</feature>
<keyword evidence="3" id="KW-1185">Reference proteome</keyword>
<dbReference type="OrthoDB" id="552049at2759"/>
<dbReference type="EMBL" id="BSXT01000422">
    <property type="protein sequence ID" value="GMF26985.1"/>
    <property type="molecule type" value="Genomic_DNA"/>
</dbReference>
<dbReference type="Proteomes" id="UP001165121">
    <property type="component" value="Unassembled WGS sequence"/>
</dbReference>
<gene>
    <name evidence="2" type="ORF">Pfra01_000524200</name>
</gene>
<evidence type="ECO:0000256" key="1">
    <source>
        <dbReference type="SAM" id="MobiDB-lite"/>
    </source>
</evidence>
<accession>A0A9W6U7S6</accession>
<feature type="compositionally biased region" description="Basic and acidic residues" evidence="1">
    <location>
        <begin position="52"/>
        <end position="61"/>
    </location>
</feature>
<organism evidence="2 3">
    <name type="scientific">Phytophthora fragariaefolia</name>
    <dbReference type="NCBI Taxonomy" id="1490495"/>
    <lineage>
        <taxon>Eukaryota</taxon>
        <taxon>Sar</taxon>
        <taxon>Stramenopiles</taxon>
        <taxon>Oomycota</taxon>
        <taxon>Peronosporomycetes</taxon>
        <taxon>Peronosporales</taxon>
        <taxon>Peronosporaceae</taxon>
        <taxon>Phytophthora</taxon>
    </lineage>
</organism>
<comment type="caution">
    <text evidence="2">The sequence shown here is derived from an EMBL/GenBank/DDBJ whole genome shotgun (WGS) entry which is preliminary data.</text>
</comment>
<protein>
    <submittedName>
        <fullName evidence="2">Unnamed protein product</fullName>
    </submittedName>
</protein>
<dbReference type="AlphaFoldDB" id="A0A9W6U7S6"/>
<proteinExistence type="predicted"/>
<evidence type="ECO:0000313" key="2">
    <source>
        <dbReference type="EMBL" id="GMF26985.1"/>
    </source>
</evidence>